<feature type="domain" description="TonB-dependent receptor plug" evidence="13">
    <location>
        <begin position="114"/>
        <end position="213"/>
    </location>
</feature>
<protein>
    <submittedName>
        <fullName evidence="14">TonB-dependent receptor</fullName>
    </submittedName>
</protein>
<feature type="domain" description="TonB-dependent receptor-like beta-barrel" evidence="12">
    <location>
        <begin position="321"/>
        <end position="759"/>
    </location>
</feature>
<dbReference type="Pfam" id="PF07715">
    <property type="entry name" value="Plug"/>
    <property type="match status" value="1"/>
</dbReference>
<dbReference type="Proteomes" id="UP000216605">
    <property type="component" value="Unassembled WGS sequence"/>
</dbReference>
<keyword evidence="7 10" id="KW-0472">Membrane</keyword>
<dbReference type="Gene3D" id="2.170.130.10">
    <property type="entry name" value="TonB-dependent receptor, plug domain"/>
    <property type="match status" value="1"/>
</dbReference>
<dbReference type="InterPro" id="IPR008969">
    <property type="entry name" value="CarboxyPept-like_regulatory"/>
</dbReference>
<evidence type="ECO:0000256" key="4">
    <source>
        <dbReference type="ARBA" id="ARBA00022692"/>
    </source>
</evidence>
<dbReference type="InterPro" id="IPR012910">
    <property type="entry name" value="Plug_dom"/>
</dbReference>
<dbReference type="OrthoDB" id="9795928at2"/>
<evidence type="ECO:0000259" key="12">
    <source>
        <dbReference type="Pfam" id="PF00593"/>
    </source>
</evidence>
<keyword evidence="5 11" id="KW-0732">Signal</keyword>
<keyword evidence="8 14" id="KW-0675">Receptor</keyword>
<dbReference type="GO" id="GO:0009279">
    <property type="term" value="C:cell outer membrane"/>
    <property type="evidence" value="ECO:0007669"/>
    <property type="project" value="UniProtKB-SubCell"/>
</dbReference>
<evidence type="ECO:0000256" key="9">
    <source>
        <dbReference type="ARBA" id="ARBA00023237"/>
    </source>
</evidence>
<keyword evidence="6 10" id="KW-0798">TonB box</keyword>
<comment type="subcellular location">
    <subcellularLocation>
        <location evidence="1">Cell outer membrane</location>
        <topology evidence="1">Multi-pass membrane protein</topology>
    </subcellularLocation>
</comment>
<feature type="signal peptide" evidence="11">
    <location>
        <begin position="1"/>
        <end position="20"/>
    </location>
</feature>
<evidence type="ECO:0000256" key="6">
    <source>
        <dbReference type="ARBA" id="ARBA00023077"/>
    </source>
</evidence>
<evidence type="ECO:0000313" key="15">
    <source>
        <dbReference type="Proteomes" id="UP000216605"/>
    </source>
</evidence>
<dbReference type="SUPFAM" id="SSF56935">
    <property type="entry name" value="Porins"/>
    <property type="match status" value="1"/>
</dbReference>
<dbReference type="AlphaFoldDB" id="A0A255ZWC1"/>
<evidence type="ECO:0000256" key="2">
    <source>
        <dbReference type="ARBA" id="ARBA00022448"/>
    </source>
</evidence>
<dbReference type="Pfam" id="PF13715">
    <property type="entry name" value="CarbopepD_reg_2"/>
    <property type="match status" value="1"/>
</dbReference>
<dbReference type="Gene3D" id="2.60.40.1120">
    <property type="entry name" value="Carboxypeptidase-like, regulatory domain"/>
    <property type="match status" value="1"/>
</dbReference>
<sequence length="790" mass="87412">MKLYAIIPVMLLAGCWCTFSQSISGRVLTTQQQPLDGAHIHTGQLHATSAPDGYYEINGLTEGSHRLVISYVGYKSLDTIITISGHVVLDALLRPQTTKLQEVVVNRAASAESPIREKRLKKETAERYSNATLADALTEIAGISALRTGSTIVKPVINGLHSSRVPVITNNIRLEDQQWGMEHAPNIDINAVGKIAVVKGATALQYGGDAVGGLVLAEPVQVLKDTLWGRSLLTLDTNGWGGTLTTSLHKGAENGWAWNATGTLKYLGDREAPDYVLANTGNRETNFAGDVRLSRPAFDATLAYTLYATTIGIARTMHSESTADLVSSINSGRPNVTAPFTYDIDVPRQEISHHFIKAGFNRKFSSSAQLSLQYALQLNQRKEYDIRRGALRDVPALDLALLTHSFNADWKRQQGATTYKAGLSALLQDNEADPDTGVRPLIPNYTRTDAGAYAAVSHNFSASLTGEAGLRYDFSRMEADKFYQKTRWDALGYNGRFDHFVVADYGTQWLTKPEFTYHNISAGLGIRKKMGGPLELLANAGLAVRNPNPAELFSDGLHHSNATIELGNLGLRQERAYKFSVTGLYNSGTFSMEATPYLNYISNFIYLEPSGIEFTIRGSFPVYNYRQANAVLTGADINTEWDMGMGFTHRLNLSWLHATNTTDDEPLIDMPPLRVVNTIRYTGSRENFFAELRSEAVFRQGRYPDNNFTADVPVNGELLPVLVDISTPPPGYHLVHFTSGVQFRLAKTIASVNFSIHNIFNTAYRDYLNRQRFYADEPCRNLQLQLKLNY</sequence>
<dbReference type="InterPro" id="IPR037066">
    <property type="entry name" value="Plug_dom_sf"/>
</dbReference>
<dbReference type="InterPro" id="IPR036942">
    <property type="entry name" value="Beta-barrel_TonB_sf"/>
</dbReference>
<proteinExistence type="inferred from homology"/>
<comment type="caution">
    <text evidence="14">The sequence shown here is derived from an EMBL/GenBank/DDBJ whole genome shotgun (WGS) entry which is preliminary data.</text>
</comment>
<reference evidence="14 15" key="1">
    <citation type="submission" date="2017-07" db="EMBL/GenBank/DDBJ databases">
        <title>Flavobacterium cyanobacteriorum sp. nov., isolated from cyanobacterial aggregates in a eutrophic lake.</title>
        <authorList>
            <person name="Cai H."/>
        </authorList>
    </citation>
    <scope>NUCLEOTIDE SEQUENCE [LARGE SCALE GENOMIC DNA]</scope>
    <source>
        <strain evidence="14 15">TH021</strain>
    </source>
</reference>
<evidence type="ECO:0000256" key="3">
    <source>
        <dbReference type="ARBA" id="ARBA00022452"/>
    </source>
</evidence>
<dbReference type="PANTHER" id="PTHR30069">
    <property type="entry name" value="TONB-DEPENDENT OUTER MEMBRANE RECEPTOR"/>
    <property type="match status" value="1"/>
</dbReference>
<evidence type="ECO:0000256" key="10">
    <source>
        <dbReference type="RuleBase" id="RU003357"/>
    </source>
</evidence>
<evidence type="ECO:0000256" key="7">
    <source>
        <dbReference type="ARBA" id="ARBA00023136"/>
    </source>
</evidence>
<keyword evidence="15" id="KW-1185">Reference proteome</keyword>
<dbReference type="GO" id="GO:0015344">
    <property type="term" value="F:siderophore uptake transmembrane transporter activity"/>
    <property type="evidence" value="ECO:0007669"/>
    <property type="project" value="TreeGrafter"/>
</dbReference>
<evidence type="ECO:0000256" key="8">
    <source>
        <dbReference type="ARBA" id="ARBA00023170"/>
    </source>
</evidence>
<keyword evidence="3" id="KW-1134">Transmembrane beta strand</keyword>
<comment type="similarity">
    <text evidence="10">Belongs to the TonB-dependent receptor family.</text>
</comment>
<dbReference type="SUPFAM" id="SSF49464">
    <property type="entry name" value="Carboxypeptidase regulatory domain-like"/>
    <property type="match status" value="1"/>
</dbReference>
<dbReference type="PANTHER" id="PTHR30069:SF29">
    <property type="entry name" value="HEMOGLOBIN AND HEMOGLOBIN-HAPTOGLOBIN-BINDING PROTEIN 1-RELATED"/>
    <property type="match status" value="1"/>
</dbReference>
<evidence type="ECO:0000313" key="14">
    <source>
        <dbReference type="EMBL" id="OYQ45214.1"/>
    </source>
</evidence>
<evidence type="ECO:0000259" key="13">
    <source>
        <dbReference type="Pfam" id="PF07715"/>
    </source>
</evidence>
<gene>
    <name evidence="14" type="ORF">CHU92_02140</name>
</gene>
<feature type="chain" id="PRO_5012988139" evidence="11">
    <location>
        <begin position="21"/>
        <end position="790"/>
    </location>
</feature>
<dbReference type="GO" id="GO:0044718">
    <property type="term" value="P:siderophore transmembrane transport"/>
    <property type="evidence" value="ECO:0007669"/>
    <property type="project" value="TreeGrafter"/>
</dbReference>
<accession>A0A255ZWC1</accession>
<keyword evidence="9" id="KW-0998">Cell outer membrane</keyword>
<dbReference type="Pfam" id="PF00593">
    <property type="entry name" value="TonB_dep_Rec_b-barrel"/>
    <property type="match status" value="1"/>
</dbReference>
<name>A0A255ZWC1_9FLAO</name>
<keyword evidence="2" id="KW-0813">Transport</keyword>
<dbReference type="RefSeq" id="WP_094412137.1">
    <property type="nucleotide sequence ID" value="NZ_NOXV01000145.1"/>
</dbReference>
<dbReference type="Gene3D" id="2.40.170.20">
    <property type="entry name" value="TonB-dependent receptor, beta-barrel domain"/>
    <property type="match status" value="1"/>
</dbReference>
<evidence type="ECO:0000256" key="1">
    <source>
        <dbReference type="ARBA" id="ARBA00004571"/>
    </source>
</evidence>
<dbReference type="InterPro" id="IPR039426">
    <property type="entry name" value="TonB-dep_rcpt-like"/>
</dbReference>
<evidence type="ECO:0000256" key="11">
    <source>
        <dbReference type="SAM" id="SignalP"/>
    </source>
</evidence>
<evidence type="ECO:0000256" key="5">
    <source>
        <dbReference type="ARBA" id="ARBA00022729"/>
    </source>
</evidence>
<dbReference type="EMBL" id="NOXV01000145">
    <property type="protein sequence ID" value="OYQ45214.1"/>
    <property type="molecule type" value="Genomic_DNA"/>
</dbReference>
<dbReference type="InterPro" id="IPR000531">
    <property type="entry name" value="Beta-barrel_TonB"/>
</dbReference>
<keyword evidence="4" id="KW-0812">Transmembrane</keyword>
<organism evidence="14 15">
    <name type="scientific">Flavobacterium cyanobacteriorum</name>
    <dbReference type="NCBI Taxonomy" id="2022802"/>
    <lineage>
        <taxon>Bacteria</taxon>
        <taxon>Pseudomonadati</taxon>
        <taxon>Bacteroidota</taxon>
        <taxon>Flavobacteriia</taxon>
        <taxon>Flavobacteriales</taxon>
        <taxon>Flavobacteriaceae</taxon>
        <taxon>Flavobacterium</taxon>
    </lineage>
</organism>
<dbReference type="PROSITE" id="PS51257">
    <property type="entry name" value="PROKAR_LIPOPROTEIN"/>
    <property type="match status" value="1"/>
</dbReference>